<organism evidence="2 3">
    <name type="scientific">Cyclocybe aegerita</name>
    <name type="common">Black poplar mushroom</name>
    <name type="synonym">Agrocybe aegerita</name>
    <dbReference type="NCBI Taxonomy" id="1973307"/>
    <lineage>
        <taxon>Eukaryota</taxon>
        <taxon>Fungi</taxon>
        <taxon>Dikarya</taxon>
        <taxon>Basidiomycota</taxon>
        <taxon>Agaricomycotina</taxon>
        <taxon>Agaricomycetes</taxon>
        <taxon>Agaricomycetidae</taxon>
        <taxon>Agaricales</taxon>
        <taxon>Agaricineae</taxon>
        <taxon>Bolbitiaceae</taxon>
        <taxon>Cyclocybe</taxon>
    </lineage>
</organism>
<reference evidence="2 3" key="1">
    <citation type="submission" date="2020-01" db="EMBL/GenBank/DDBJ databases">
        <authorList>
            <person name="Gupta K D."/>
        </authorList>
    </citation>
    <scope>NUCLEOTIDE SEQUENCE [LARGE SCALE GENOMIC DNA]</scope>
</reference>
<dbReference type="CDD" id="cd09917">
    <property type="entry name" value="F-box_SF"/>
    <property type="match status" value="1"/>
</dbReference>
<dbReference type="EMBL" id="CACVBS010000073">
    <property type="protein sequence ID" value="CAA7268995.1"/>
    <property type="molecule type" value="Genomic_DNA"/>
</dbReference>
<evidence type="ECO:0000313" key="3">
    <source>
        <dbReference type="Proteomes" id="UP000467700"/>
    </source>
</evidence>
<dbReference type="SUPFAM" id="SSF81383">
    <property type="entry name" value="F-box domain"/>
    <property type="match status" value="1"/>
</dbReference>
<keyword evidence="3" id="KW-1185">Reference proteome</keyword>
<dbReference type="Pfam" id="PF00646">
    <property type="entry name" value="F-box"/>
    <property type="match status" value="1"/>
</dbReference>
<comment type="caution">
    <text evidence="2">The sequence shown here is derived from an EMBL/GenBank/DDBJ whole genome shotgun (WGS) entry which is preliminary data.</text>
</comment>
<dbReference type="AlphaFoldDB" id="A0A8S0W3R1"/>
<gene>
    <name evidence="2" type="ORF">AAE3_LOCUS11269</name>
</gene>
<proteinExistence type="predicted"/>
<evidence type="ECO:0000259" key="1">
    <source>
        <dbReference type="PROSITE" id="PS50181"/>
    </source>
</evidence>
<accession>A0A8S0W3R1</accession>
<evidence type="ECO:0000313" key="2">
    <source>
        <dbReference type="EMBL" id="CAA7268995.1"/>
    </source>
</evidence>
<dbReference type="InterPro" id="IPR036047">
    <property type="entry name" value="F-box-like_dom_sf"/>
</dbReference>
<dbReference type="PROSITE" id="PS50181">
    <property type="entry name" value="FBOX"/>
    <property type="match status" value="1"/>
</dbReference>
<name>A0A8S0W3R1_CYCAE</name>
<feature type="domain" description="F-box" evidence="1">
    <location>
        <begin position="59"/>
        <end position="90"/>
    </location>
</feature>
<dbReference type="InterPro" id="IPR001810">
    <property type="entry name" value="F-box_dom"/>
</dbReference>
<dbReference type="OrthoDB" id="2885124at2759"/>
<protein>
    <recommendedName>
        <fullName evidence="1">F-box domain-containing protein</fullName>
    </recommendedName>
</protein>
<dbReference type="Proteomes" id="UP000467700">
    <property type="component" value="Unassembled WGS sequence"/>
</dbReference>
<sequence length="362" mass="41009">MKIVVHQEHQSRSIRDVLSAIKALVAEGAQLSRQSGDAQHTVLLDKLADVLGMQDISPFAGLLTLPHDILFEILKFVSFRDILRLRQASQLPQPTELEVQCLIFAQTNKFLKEMSHARLIWLNLFNKYSNIKPFPLQLERPIERYPSGDLERLILRWKRAEWHFTKEAADPPLRRDFSLKNAKEIDHHSMYLLKGGRWLLFKASNQSLYYCDLDAITPTPTLLISPDATPLPGAKVAAYFSLDESQSSIFPSFTLAYWSFDSARSDNSFGISVWRVSFLFEADRPDRAAGLDATCLSTFLHKSNQSLTVLSITLSGPELAFTLWSHIVVVSWVNIKDPKSYSSRILKHQAVSKPPTLSSSLN</sequence>